<sequence length="329" mass="35801">MEKDAGGEASVAELQERLGTFNGQLETIQLLLTTDPDNEELVGIAADLKEVIKLTQGMVDHHLAPSSDSGGHAADATAAFPVGTYVEVLREGRWLPGIVEVITRVPGGGHTFNIHLLGLNVKQDVDLTSLRSIDTGSVPPLSEELIDLDGACLAKYYLDGKYYKAVIKSVTPYGVTVLFEGYGNTEEVPTAYLRPLETKAAAAVAAPKQDDTLIVIPANLAILPTDSEAERDRKRKRIRAIKSLNRHKAIDIERNTKQNDWTKFKAKASKKRVVGVISNPKKSSIFASPATVDGRVGVVGSDLKMTRFDDPRKKFKLVEQTEDDNPAQS</sequence>
<reference evidence="6 7" key="1">
    <citation type="submission" date="2018-08" db="EMBL/GenBank/DDBJ databases">
        <title>Aphanomyces genome sequencing and annotation.</title>
        <authorList>
            <person name="Minardi D."/>
            <person name="Oidtmann B."/>
            <person name="Van Der Giezen M."/>
            <person name="Studholme D.J."/>
        </authorList>
    </citation>
    <scope>NUCLEOTIDE SEQUENCE [LARGE SCALE GENOMIC DNA]</scope>
    <source>
        <strain evidence="5 7">Si</strain>
        <strain evidence="4 6">Yx</strain>
    </source>
</reference>
<dbReference type="Gene3D" id="2.30.30.140">
    <property type="match status" value="1"/>
</dbReference>
<dbReference type="AlphaFoldDB" id="A0A396ZZZ8"/>
<dbReference type="Proteomes" id="UP000283543">
    <property type="component" value="Unassembled WGS sequence"/>
</dbReference>
<evidence type="ECO:0000313" key="6">
    <source>
        <dbReference type="Proteomes" id="UP000266239"/>
    </source>
</evidence>
<accession>A0A396ZZZ8</accession>
<comment type="caution">
    <text evidence="4">The sequence shown here is derived from an EMBL/GenBank/DDBJ whole genome shotgun (WGS) entry which is preliminary data.</text>
</comment>
<dbReference type="CDD" id="cd21182">
    <property type="entry name" value="Tudor_SMN_SPF30-like"/>
    <property type="match status" value="1"/>
</dbReference>
<gene>
    <name evidence="4" type="ORF">DYB25_002558</name>
    <name evidence="5" type="ORF">DYB34_003504</name>
</gene>
<evidence type="ECO:0000256" key="2">
    <source>
        <dbReference type="ARBA" id="ARBA00023242"/>
    </source>
</evidence>
<dbReference type="PROSITE" id="PS50304">
    <property type="entry name" value="TUDOR"/>
    <property type="match status" value="1"/>
</dbReference>
<dbReference type="VEuPathDB" id="FungiDB:H257_01566"/>
<dbReference type="Pfam" id="PF00567">
    <property type="entry name" value="TUDOR"/>
    <property type="match status" value="1"/>
</dbReference>
<evidence type="ECO:0000313" key="4">
    <source>
        <dbReference type="EMBL" id="RHX99156.1"/>
    </source>
</evidence>
<dbReference type="EMBL" id="QUTB01008451">
    <property type="protein sequence ID" value="RHY42493.1"/>
    <property type="molecule type" value="Genomic_DNA"/>
</dbReference>
<evidence type="ECO:0000313" key="5">
    <source>
        <dbReference type="EMBL" id="RHY42493.1"/>
    </source>
</evidence>
<dbReference type="PANTHER" id="PTHR46297">
    <property type="entry name" value="ZINC FINGER CCCH-TYPE WITH G PATCH DOMAIN-CONTAINING PROTEIN"/>
    <property type="match status" value="1"/>
</dbReference>
<dbReference type="EMBL" id="QUTA01010803">
    <property type="protein sequence ID" value="RHX99156.1"/>
    <property type="molecule type" value="Genomic_DNA"/>
</dbReference>
<dbReference type="InterPro" id="IPR002999">
    <property type="entry name" value="Tudor"/>
</dbReference>
<organism evidence="4 6">
    <name type="scientific">Aphanomyces astaci</name>
    <name type="common">Crayfish plague agent</name>
    <dbReference type="NCBI Taxonomy" id="112090"/>
    <lineage>
        <taxon>Eukaryota</taxon>
        <taxon>Sar</taxon>
        <taxon>Stramenopiles</taxon>
        <taxon>Oomycota</taxon>
        <taxon>Saprolegniomycetes</taxon>
        <taxon>Saprolegniales</taxon>
        <taxon>Verrucalvaceae</taxon>
        <taxon>Aphanomyces</taxon>
    </lineage>
</organism>
<dbReference type="Proteomes" id="UP000266239">
    <property type="component" value="Unassembled WGS sequence"/>
</dbReference>
<protein>
    <recommendedName>
        <fullName evidence="3">Tudor domain-containing protein</fullName>
    </recommendedName>
</protein>
<evidence type="ECO:0000313" key="7">
    <source>
        <dbReference type="Proteomes" id="UP000283543"/>
    </source>
</evidence>
<name>A0A396ZZZ8_APHAT</name>
<dbReference type="GO" id="GO:0005634">
    <property type="term" value="C:nucleus"/>
    <property type="evidence" value="ECO:0007669"/>
    <property type="project" value="UniProtKB-SubCell"/>
</dbReference>
<evidence type="ECO:0000259" key="3">
    <source>
        <dbReference type="PROSITE" id="PS50304"/>
    </source>
</evidence>
<dbReference type="SUPFAM" id="SSF63748">
    <property type="entry name" value="Tudor/PWWP/MBT"/>
    <property type="match status" value="1"/>
</dbReference>
<proteinExistence type="predicted"/>
<feature type="domain" description="Tudor" evidence="3">
    <location>
        <begin position="145"/>
        <end position="203"/>
    </location>
</feature>
<keyword evidence="2" id="KW-0539">Nucleus</keyword>
<dbReference type="SMART" id="SM00333">
    <property type="entry name" value="TUDOR"/>
    <property type="match status" value="2"/>
</dbReference>
<evidence type="ECO:0000256" key="1">
    <source>
        <dbReference type="ARBA" id="ARBA00004123"/>
    </source>
</evidence>
<comment type="subcellular location">
    <subcellularLocation>
        <location evidence="1">Nucleus</location>
    </subcellularLocation>
</comment>